<evidence type="ECO:0000256" key="5">
    <source>
        <dbReference type="ARBA" id="ARBA00022989"/>
    </source>
</evidence>
<keyword evidence="5 8" id="KW-1133">Transmembrane helix</keyword>
<evidence type="ECO:0000256" key="7">
    <source>
        <dbReference type="SAM" id="MobiDB-lite"/>
    </source>
</evidence>
<evidence type="ECO:0000256" key="6">
    <source>
        <dbReference type="ARBA" id="ARBA00023136"/>
    </source>
</evidence>
<comment type="similarity">
    <text evidence="2">Belongs to the UPF0324 family.</text>
</comment>
<accession>A0A927RQD6</accession>
<dbReference type="PANTHER" id="PTHR30106:SF1">
    <property type="entry name" value="UPF0324 MEMBRANE PROTEIN FN0533"/>
    <property type="match status" value="1"/>
</dbReference>
<evidence type="ECO:0000256" key="1">
    <source>
        <dbReference type="ARBA" id="ARBA00004651"/>
    </source>
</evidence>
<feature type="transmembrane region" description="Helical" evidence="8">
    <location>
        <begin position="264"/>
        <end position="284"/>
    </location>
</feature>
<comment type="subcellular location">
    <subcellularLocation>
        <location evidence="1">Cell membrane</location>
        <topology evidence="1">Multi-pass membrane protein</topology>
    </subcellularLocation>
</comment>
<dbReference type="AlphaFoldDB" id="A0A927RQD6"/>
<evidence type="ECO:0000313" key="9">
    <source>
        <dbReference type="EMBL" id="MBE1613006.1"/>
    </source>
</evidence>
<dbReference type="GO" id="GO:0005886">
    <property type="term" value="C:plasma membrane"/>
    <property type="evidence" value="ECO:0007669"/>
    <property type="project" value="UniProtKB-SubCell"/>
</dbReference>
<sequence length="344" mass="33876">MVGVVLPLAVAATATVLGRFVPVAGAPVLALALGVVVITTVPRLGRFGSAVVGAGRWSIQAAVVVLGANLSLHQIAHTGASSLPVLAGTLAVALGGAPLLGRAMGVSGGLRTLIGVGTGICGASAIAATSRVVVVTEAEIAYAVSTIFAFNVAAVLVFPLLGHLLGLSAPGFGLWAGSAVNDTSSVVTVGYAFNATAGDHAVVVKLTRTLAIIPVTIGLALARARAERGPAGPSAAGSSEPSGRPGPTGPAGARSWPFRLVPGFLLLFLCAGLANTVGLVPAVAQAPLSTAAGFLVTVGLAAVGLGTRLHDLRRTGPRPMLFGGLLWAALACTGLAIQAVTGQW</sequence>
<feature type="transmembrane region" description="Helical" evidence="8">
    <location>
        <begin position="140"/>
        <end position="161"/>
    </location>
</feature>
<gene>
    <name evidence="9" type="ORF">HEB94_009854</name>
</gene>
<reference evidence="9" key="1">
    <citation type="submission" date="2020-10" db="EMBL/GenBank/DDBJ databases">
        <title>Sequencing the genomes of 1000 actinobacteria strains.</title>
        <authorList>
            <person name="Klenk H.-P."/>
        </authorList>
    </citation>
    <scope>NUCLEOTIDE SEQUENCE</scope>
    <source>
        <strain evidence="9">DSM 45354</strain>
    </source>
</reference>
<keyword evidence="4 8" id="KW-0812">Transmembrane</keyword>
<proteinExistence type="inferred from homology"/>
<evidence type="ECO:0000256" key="8">
    <source>
        <dbReference type="SAM" id="Phobius"/>
    </source>
</evidence>
<dbReference type="EMBL" id="JADBEM010000001">
    <property type="protein sequence ID" value="MBE1613006.1"/>
    <property type="molecule type" value="Genomic_DNA"/>
</dbReference>
<keyword evidence="3" id="KW-1003">Cell membrane</keyword>
<dbReference type="InterPro" id="IPR018383">
    <property type="entry name" value="UPF0324_pro"/>
</dbReference>
<evidence type="ECO:0000313" key="10">
    <source>
        <dbReference type="Proteomes" id="UP000638648"/>
    </source>
</evidence>
<evidence type="ECO:0000256" key="2">
    <source>
        <dbReference type="ARBA" id="ARBA00007977"/>
    </source>
</evidence>
<dbReference type="PANTHER" id="PTHR30106">
    <property type="entry name" value="INNER MEMBRANE PROTEIN YEIH-RELATED"/>
    <property type="match status" value="1"/>
</dbReference>
<name>A0A927RQD6_9ACTN</name>
<feature type="transmembrane region" description="Helical" evidence="8">
    <location>
        <begin position="82"/>
        <end position="101"/>
    </location>
</feature>
<dbReference type="RefSeq" id="WP_192755950.1">
    <property type="nucleotide sequence ID" value="NZ_BAABJL010000081.1"/>
</dbReference>
<protein>
    <submittedName>
        <fullName evidence="9">Membrane protein YadS</fullName>
    </submittedName>
</protein>
<evidence type="ECO:0000256" key="4">
    <source>
        <dbReference type="ARBA" id="ARBA00022692"/>
    </source>
</evidence>
<feature type="transmembrane region" description="Helical" evidence="8">
    <location>
        <begin position="321"/>
        <end position="341"/>
    </location>
</feature>
<feature type="region of interest" description="Disordered" evidence="7">
    <location>
        <begin position="230"/>
        <end position="251"/>
    </location>
</feature>
<keyword evidence="6 8" id="KW-0472">Membrane</keyword>
<dbReference type="Proteomes" id="UP000638648">
    <property type="component" value="Unassembled WGS sequence"/>
</dbReference>
<organism evidence="9 10">
    <name type="scientific">Actinopolymorpha pittospori</name>
    <dbReference type="NCBI Taxonomy" id="648752"/>
    <lineage>
        <taxon>Bacteria</taxon>
        <taxon>Bacillati</taxon>
        <taxon>Actinomycetota</taxon>
        <taxon>Actinomycetes</taxon>
        <taxon>Propionibacteriales</taxon>
        <taxon>Actinopolymorphaceae</taxon>
        <taxon>Actinopolymorpha</taxon>
    </lineage>
</organism>
<evidence type="ECO:0000256" key="3">
    <source>
        <dbReference type="ARBA" id="ARBA00022475"/>
    </source>
</evidence>
<feature type="transmembrane region" description="Helical" evidence="8">
    <location>
        <begin position="290"/>
        <end position="309"/>
    </location>
</feature>
<comment type="caution">
    <text evidence="9">The sequence shown here is derived from an EMBL/GenBank/DDBJ whole genome shotgun (WGS) entry which is preliminary data.</text>
</comment>
<keyword evidence="10" id="KW-1185">Reference proteome</keyword>
<feature type="transmembrane region" description="Helical" evidence="8">
    <location>
        <begin position="113"/>
        <end position="134"/>
    </location>
</feature>
<dbReference type="Pfam" id="PF03601">
    <property type="entry name" value="Cons_hypoth698"/>
    <property type="match status" value="1"/>
</dbReference>